<dbReference type="RefSeq" id="WP_374729531.1">
    <property type="nucleotide sequence ID" value="NZ_FCOX02000226.1"/>
</dbReference>
<keyword evidence="3" id="KW-0238">DNA-binding</keyword>
<dbReference type="InterPro" id="IPR006118">
    <property type="entry name" value="Recombinase_CS"/>
</dbReference>
<feature type="domain" description="Resolvase/invertase-type recombinase catalytic" evidence="7">
    <location>
        <begin position="5"/>
        <end position="140"/>
    </location>
</feature>
<accession>A0A158EKT4</accession>
<gene>
    <name evidence="8" type="ORF">AWB78_08591</name>
</gene>
<evidence type="ECO:0000313" key="8">
    <source>
        <dbReference type="EMBL" id="SAL07465.1"/>
    </source>
</evidence>
<dbReference type="GO" id="GO:0000150">
    <property type="term" value="F:DNA strand exchange activity"/>
    <property type="evidence" value="ECO:0007669"/>
    <property type="project" value="InterPro"/>
</dbReference>
<dbReference type="Gene3D" id="3.40.50.1390">
    <property type="entry name" value="Resolvase, N-terminal catalytic domain"/>
    <property type="match status" value="1"/>
</dbReference>
<comment type="similarity">
    <text evidence="1">Belongs to the site-specific recombinase resolvase family.</text>
</comment>
<evidence type="ECO:0000256" key="6">
    <source>
        <dbReference type="PROSITE-ProRule" id="PRU10137"/>
    </source>
</evidence>
<evidence type="ECO:0000256" key="3">
    <source>
        <dbReference type="ARBA" id="ARBA00023125"/>
    </source>
</evidence>
<evidence type="ECO:0000256" key="2">
    <source>
        <dbReference type="ARBA" id="ARBA00022908"/>
    </source>
</evidence>
<name>A0A158EKT4_9BURK</name>
<dbReference type="CDD" id="cd03768">
    <property type="entry name" value="SR_ResInv"/>
    <property type="match status" value="1"/>
</dbReference>
<organism evidence="8 9">
    <name type="scientific">Caballeronia calidae</name>
    <dbReference type="NCBI Taxonomy" id="1777139"/>
    <lineage>
        <taxon>Bacteria</taxon>
        <taxon>Pseudomonadati</taxon>
        <taxon>Pseudomonadota</taxon>
        <taxon>Betaproteobacteria</taxon>
        <taxon>Burkholderiales</taxon>
        <taxon>Burkholderiaceae</taxon>
        <taxon>Caballeronia</taxon>
    </lineage>
</organism>
<keyword evidence="2" id="KW-0229">DNA integration</keyword>
<dbReference type="SUPFAM" id="SSF53041">
    <property type="entry name" value="Resolvase-like"/>
    <property type="match status" value="1"/>
</dbReference>
<protein>
    <submittedName>
        <fullName evidence="8">Invertase</fullName>
    </submittedName>
</protein>
<dbReference type="InterPro" id="IPR036162">
    <property type="entry name" value="Resolvase-like_N_sf"/>
</dbReference>
<keyword evidence="4" id="KW-0233">DNA recombination</keyword>
<dbReference type="InterPro" id="IPR006119">
    <property type="entry name" value="Resolv_N"/>
</dbReference>
<proteinExistence type="inferred from homology"/>
<evidence type="ECO:0000259" key="7">
    <source>
        <dbReference type="PROSITE" id="PS51736"/>
    </source>
</evidence>
<evidence type="ECO:0000256" key="5">
    <source>
        <dbReference type="PIRSR" id="PIRSR606118-50"/>
    </source>
</evidence>
<keyword evidence="9" id="KW-1185">Reference proteome</keyword>
<dbReference type="PROSITE" id="PS51736">
    <property type="entry name" value="RECOMBINASES_3"/>
    <property type="match status" value="1"/>
</dbReference>
<reference evidence="8" key="1">
    <citation type="submission" date="2016-01" db="EMBL/GenBank/DDBJ databases">
        <authorList>
            <person name="Peeters C."/>
        </authorList>
    </citation>
    <scope>NUCLEOTIDE SEQUENCE</scope>
    <source>
        <strain evidence="8">LMG 29321</strain>
    </source>
</reference>
<dbReference type="Proteomes" id="UP000071859">
    <property type="component" value="Unassembled WGS sequence"/>
</dbReference>
<evidence type="ECO:0000313" key="9">
    <source>
        <dbReference type="Proteomes" id="UP000071859"/>
    </source>
</evidence>
<dbReference type="EMBL" id="FCOX02000226">
    <property type="protein sequence ID" value="SAL07465.1"/>
    <property type="molecule type" value="Genomic_DNA"/>
</dbReference>
<comment type="caution">
    <text evidence="8">The sequence shown here is derived from an EMBL/GenBank/DDBJ whole genome shotgun (WGS) entry which is preliminary data.</text>
</comment>
<dbReference type="SMART" id="SM00857">
    <property type="entry name" value="Resolvase"/>
    <property type="match status" value="1"/>
</dbReference>
<dbReference type="InterPro" id="IPR050639">
    <property type="entry name" value="SSR_resolvase"/>
</dbReference>
<dbReference type="PANTHER" id="PTHR30461">
    <property type="entry name" value="DNA-INVERTASE FROM LAMBDOID PROPHAGE"/>
    <property type="match status" value="1"/>
</dbReference>
<dbReference type="GO" id="GO:0003677">
    <property type="term" value="F:DNA binding"/>
    <property type="evidence" value="ECO:0007669"/>
    <property type="project" value="UniProtKB-KW"/>
</dbReference>
<evidence type="ECO:0000256" key="1">
    <source>
        <dbReference type="ARBA" id="ARBA00009913"/>
    </source>
</evidence>
<feature type="active site" description="O-(5'-phospho-DNA)-serine intermediate" evidence="5 6">
    <location>
        <position position="13"/>
    </location>
</feature>
<dbReference type="AlphaFoldDB" id="A0A158EKT4"/>
<dbReference type="Pfam" id="PF00239">
    <property type="entry name" value="Resolvase"/>
    <property type="match status" value="1"/>
</dbReference>
<dbReference type="PROSITE" id="PS00398">
    <property type="entry name" value="RECOMBINASES_2"/>
    <property type="match status" value="1"/>
</dbReference>
<dbReference type="PROSITE" id="PS00397">
    <property type="entry name" value="RECOMBINASES_1"/>
    <property type="match status" value="1"/>
</dbReference>
<sequence>MKNGQRVGYVRVSTFEQNAGRQLDGVDLDRIFTDKASGKDVKRPQLDALLGFVRAGDTVVIHSMDRLARNLDDLRHIVQSLTERGVSIEFTKECLTFTGEDSPMANLMLSVMGAFADDAERGIMQSHTAIVAAQLASQQHTAVHYPGSNNEAISASGALNRLNVVTSAEARFHQLGPMVLNPHAAIRPVVGPRLRSVSLLQLNQLIRYTK</sequence>
<dbReference type="PANTHER" id="PTHR30461:SF26">
    <property type="entry name" value="RESOLVASE HOMOLOG YNEB"/>
    <property type="match status" value="1"/>
</dbReference>
<dbReference type="GO" id="GO:0015074">
    <property type="term" value="P:DNA integration"/>
    <property type="evidence" value="ECO:0007669"/>
    <property type="project" value="UniProtKB-KW"/>
</dbReference>
<evidence type="ECO:0000256" key="4">
    <source>
        <dbReference type="ARBA" id="ARBA00023172"/>
    </source>
</evidence>